<evidence type="ECO:0000313" key="9">
    <source>
        <dbReference type="Proteomes" id="UP000070134"/>
    </source>
</evidence>
<dbReference type="GO" id="GO:0008961">
    <property type="term" value="F:phosphatidylglycerol-prolipoprotein diacylglyceryl transferase activity"/>
    <property type="evidence" value="ECO:0007669"/>
    <property type="project" value="InterPro"/>
</dbReference>
<dbReference type="EMBL" id="CP014518">
    <property type="protein sequence ID" value="AMM34127.1"/>
    <property type="molecule type" value="Genomic_DNA"/>
</dbReference>
<gene>
    <name evidence="8" type="ORF">SA2016_3467</name>
</gene>
<sequence length="258" mass="27770">MTWGLPYAGNGVVHGVLMGLGIAAALVFYAVEKRRRGLDDPRLWALAGFAVAFGAIGSRITWDPTRSVSPVDWWVEGDRSILAGLVGAWLGVHLGKRLLGYRPSTGDLFAPAVALAMSIGRIGCLLTELPGTPTGGAWGIALTPQQAAMFGAPAGVGLHPSFVYEIVFHAVAFALMVRYRERVRRSGDLFVLYVAAYALFRFAVEFVRGNEDLWLGMSRPQWFLLAMLPLLAWRVWKVFAGPHTAETAAAAGATGETA</sequence>
<feature type="transmembrane region" description="Helical" evidence="7">
    <location>
        <begin position="12"/>
        <end position="31"/>
    </location>
</feature>
<reference evidence="8 9" key="1">
    <citation type="submission" date="2016-02" db="EMBL/GenBank/DDBJ databases">
        <title>Complete genome of Sinomonas atrocyanea KCTC 3377.</title>
        <authorList>
            <person name="Kim K.M."/>
        </authorList>
    </citation>
    <scope>NUCLEOTIDE SEQUENCE [LARGE SCALE GENOMIC DNA]</scope>
    <source>
        <strain evidence="8 9">KCTC 3377</strain>
    </source>
</reference>
<feature type="transmembrane region" description="Helical" evidence="7">
    <location>
        <begin position="189"/>
        <end position="207"/>
    </location>
</feature>
<accession>A0A127A4Q0</accession>
<evidence type="ECO:0000256" key="4">
    <source>
        <dbReference type="ARBA" id="ARBA00022692"/>
    </source>
</evidence>
<proteinExistence type="inferred from homology"/>
<dbReference type="GO" id="GO:0005886">
    <property type="term" value="C:plasma membrane"/>
    <property type="evidence" value="ECO:0007669"/>
    <property type="project" value="InterPro"/>
</dbReference>
<dbReference type="OrthoDB" id="871140at2"/>
<feature type="transmembrane region" description="Helical" evidence="7">
    <location>
        <begin position="43"/>
        <end position="61"/>
    </location>
</feature>
<dbReference type="PANTHER" id="PTHR30589">
    <property type="entry name" value="PROLIPOPROTEIN DIACYLGLYCERYL TRANSFERASE"/>
    <property type="match status" value="1"/>
</dbReference>
<evidence type="ECO:0000256" key="2">
    <source>
        <dbReference type="ARBA" id="ARBA00022475"/>
    </source>
</evidence>
<dbReference type="PATRIC" id="fig|37927.3.peg.3558"/>
<keyword evidence="4 7" id="KW-0812">Transmembrane</keyword>
<organism evidence="8 9">
    <name type="scientific">Sinomonas atrocyanea</name>
    <dbReference type="NCBI Taxonomy" id="37927"/>
    <lineage>
        <taxon>Bacteria</taxon>
        <taxon>Bacillati</taxon>
        <taxon>Actinomycetota</taxon>
        <taxon>Actinomycetes</taxon>
        <taxon>Micrococcales</taxon>
        <taxon>Micrococcaceae</taxon>
        <taxon>Sinomonas</taxon>
    </lineage>
</organism>
<evidence type="ECO:0000256" key="6">
    <source>
        <dbReference type="ARBA" id="ARBA00023136"/>
    </source>
</evidence>
<evidence type="ECO:0000256" key="1">
    <source>
        <dbReference type="ARBA" id="ARBA00007150"/>
    </source>
</evidence>
<protein>
    <submittedName>
        <fullName evidence="8">Diacylglyceryl transferase</fullName>
    </submittedName>
</protein>
<comment type="similarity">
    <text evidence="1">Belongs to the Lgt family.</text>
</comment>
<keyword evidence="9" id="KW-1185">Reference proteome</keyword>
<keyword evidence="2" id="KW-1003">Cell membrane</keyword>
<feature type="transmembrane region" description="Helical" evidence="7">
    <location>
        <begin position="158"/>
        <end position="177"/>
    </location>
</feature>
<dbReference type="STRING" id="37927.SA2016_3467"/>
<evidence type="ECO:0000313" key="8">
    <source>
        <dbReference type="EMBL" id="AMM34127.1"/>
    </source>
</evidence>
<dbReference type="RefSeq" id="WP_066500447.1">
    <property type="nucleotide sequence ID" value="NZ_BJMO01000038.1"/>
</dbReference>
<evidence type="ECO:0000256" key="5">
    <source>
        <dbReference type="ARBA" id="ARBA00022989"/>
    </source>
</evidence>
<keyword evidence="3 8" id="KW-0808">Transferase</keyword>
<evidence type="ECO:0000256" key="7">
    <source>
        <dbReference type="SAM" id="Phobius"/>
    </source>
</evidence>
<keyword evidence="6 7" id="KW-0472">Membrane</keyword>
<keyword evidence="5 7" id="KW-1133">Transmembrane helix</keyword>
<dbReference type="AlphaFoldDB" id="A0A127A4Q0"/>
<feature type="transmembrane region" description="Helical" evidence="7">
    <location>
        <begin position="219"/>
        <end position="236"/>
    </location>
</feature>
<dbReference type="Pfam" id="PF01790">
    <property type="entry name" value="LGT"/>
    <property type="match status" value="1"/>
</dbReference>
<evidence type="ECO:0000256" key="3">
    <source>
        <dbReference type="ARBA" id="ARBA00022679"/>
    </source>
</evidence>
<dbReference type="KEGG" id="satk:SA2016_3467"/>
<dbReference type="GO" id="GO:0042158">
    <property type="term" value="P:lipoprotein biosynthetic process"/>
    <property type="evidence" value="ECO:0007669"/>
    <property type="project" value="InterPro"/>
</dbReference>
<dbReference type="PANTHER" id="PTHR30589:SF0">
    <property type="entry name" value="PHOSPHATIDYLGLYCEROL--PROLIPOPROTEIN DIACYLGLYCERYL TRANSFERASE"/>
    <property type="match status" value="1"/>
</dbReference>
<dbReference type="InterPro" id="IPR001640">
    <property type="entry name" value="Lgt"/>
</dbReference>
<dbReference type="Proteomes" id="UP000070134">
    <property type="component" value="Chromosome"/>
</dbReference>
<name>A0A127A4Q0_9MICC</name>